<sequence length="198" mass="22867">MKLYIVILFLVAYESFAHDVTISEIRNGWRRAIAPFEDECIHETGVKAELIDDFYTYGKMSDDPCWRCFLQCVNVKLQVSTSTGEVNVKQVSETFDYVDLSIVEKCNKISELDPCKKTHLFVKVFKKQARLERIGPYPSLSNTGFKLDVERKNLDLIYLSVFINLGSPLRTSKAEHLLSCIDYMRMLTFRAKMINTLV</sequence>
<evidence type="ECO:0000313" key="3">
    <source>
        <dbReference type="Proteomes" id="UP000801492"/>
    </source>
</evidence>
<keyword evidence="1" id="KW-0732">Signal</keyword>
<dbReference type="AlphaFoldDB" id="A0A8K0DI77"/>
<dbReference type="OrthoDB" id="8194670at2759"/>
<evidence type="ECO:0000313" key="2">
    <source>
        <dbReference type="EMBL" id="KAF2904594.1"/>
    </source>
</evidence>
<reference evidence="2" key="1">
    <citation type="submission" date="2019-08" db="EMBL/GenBank/DDBJ databases">
        <title>The genome of the North American firefly Photinus pyralis.</title>
        <authorList>
            <consortium name="Photinus pyralis genome working group"/>
            <person name="Fallon T.R."/>
            <person name="Sander Lower S.E."/>
            <person name="Weng J.-K."/>
        </authorList>
    </citation>
    <scope>NUCLEOTIDE SEQUENCE</scope>
    <source>
        <strain evidence="2">TRF0915ILg1</strain>
        <tissue evidence="2">Whole body</tissue>
    </source>
</reference>
<dbReference type="SMART" id="SM00708">
    <property type="entry name" value="PhBP"/>
    <property type="match status" value="1"/>
</dbReference>
<organism evidence="2 3">
    <name type="scientific">Ignelater luminosus</name>
    <name type="common">Cucubano</name>
    <name type="synonym">Pyrophorus luminosus</name>
    <dbReference type="NCBI Taxonomy" id="2038154"/>
    <lineage>
        <taxon>Eukaryota</taxon>
        <taxon>Metazoa</taxon>
        <taxon>Ecdysozoa</taxon>
        <taxon>Arthropoda</taxon>
        <taxon>Hexapoda</taxon>
        <taxon>Insecta</taxon>
        <taxon>Pterygota</taxon>
        <taxon>Neoptera</taxon>
        <taxon>Endopterygota</taxon>
        <taxon>Coleoptera</taxon>
        <taxon>Polyphaga</taxon>
        <taxon>Elateriformia</taxon>
        <taxon>Elateroidea</taxon>
        <taxon>Elateridae</taxon>
        <taxon>Agrypninae</taxon>
        <taxon>Pyrophorini</taxon>
        <taxon>Ignelater</taxon>
    </lineage>
</organism>
<dbReference type="Pfam" id="PF01395">
    <property type="entry name" value="PBP_GOBP"/>
    <property type="match status" value="1"/>
</dbReference>
<feature type="signal peptide" evidence="1">
    <location>
        <begin position="1"/>
        <end position="17"/>
    </location>
</feature>
<name>A0A8K0DI77_IGNLU</name>
<accession>A0A8K0DI77</accession>
<protein>
    <submittedName>
        <fullName evidence="2">Uncharacterized protein</fullName>
    </submittedName>
</protein>
<dbReference type="Proteomes" id="UP000801492">
    <property type="component" value="Unassembled WGS sequence"/>
</dbReference>
<gene>
    <name evidence="2" type="ORF">ILUMI_01592</name>
</gene>
<dbReference type="CDD" id="cd23992">
    <property type="entry name" value="PBP_GOBP"/>
    <property type="match status" value="1"/>
</dbReference>
<feature type="chain" id="PRO_5035442535" evidence="1">
    <location>
        <begin position="18"/>
        <end position="198"/>
    </location>
</feature>
<dbReference type="InterPro" id="IPR036728">
    <property type="entry name" value="PBP_GOBP_sf"/>
</dbReference>
<comment type="caution">
    <text evidence="2">The sequence shown here is derived from an EMBL/GenBank/DDBJ whole genome shotgun (WGS) entry which is preliminary data.</text>
</comment>
<proteinExistence type="predicted"/>
<dbReference type="EMBL" id="VTPC01000731">
    <property type="protein sequence ID" value="KAF2904594.1"/>
    <property type="molecule type" value="Genomic_DNA"/>
</dbReference>
<dbReference type="Gene3D" id="1.10.238.20">
    <property type="entry name" value="Pheromone/general odorant binding protein domain"/>
    <property type="match status" value="1"/>
</dbReference>
<dbReference type="InterPro" id="IPR006170">
    <property type="entry name" value="PBP/GOBP"/>
</dbReference>
<keyword evidence="3" id="KW-1185">Reference proteome</keyword>
<evidence type="ECO:0000256" key="1">
    <source>
        <dbReference type="SAM" id="SignalP"/>
    </source>
</evidence>
<dbReference type="SUPFAM" id="SSF47565">
    <property type="entry name" value="Insect pheromone/odorant-binding proteins"/>
    <property type="match status" value="1"/>
</dbReference>
<dbReference type="GO" id="GO:0005549">
    <property type="term" value="F:odorant binding"/>
    <property type="evidence" value="ECO:0007669"/>
    <property type="project" value="InterPro"/>
</dbReference>